<reference evidence="2 3" key="1">
    <citation type="submission" date="2019-03" db="EMBL/GenBank/DDBJ databases">
        <title>Genomic Encyclopedia of Archaeal and Bacterial Type Strains, Phase II (KMG-II): from individual species to whole genera.</title>
        <authorList>
            <person name="Goeker M."/>
        </authorList>
    </citation>
    <scope>NUCLEOTIDE SEQUENCE [LARGE SCALE GENOMIC DNA]</scope>
    <source>
        <strain evidence="2 3">DSM 24425</strain>
    </source>
</reference>
<name>A0A4R1GAE1_9BACT</name>
<comment type="caution">
    <text evidence="2">The sequence shown here is derived from an EMBL/GenBank/DDBJ whole genome shotgun (WGS) entry which is preliminary data.</text>
</comment>
<keyword evidence="3" id="KW-1185">Reference proteome</keyword>
<evidence type="ECO:0000313" key="3">
    <source>
        <dbReference type="Proteomes" id="UP000295777"/>
    </source>
</evidence>
<gene>
    <name evidence="2" type="ORF">CLV27_1121</name>
</gene>
<dbReference type="OrthoDB" id="12455at2"/>
<dbReference type="InterPro" id="IPR007433">
    <property type="entry name" value="DUF481"/>
</dbReference>
<evidence type="ECO:0000313" key="2">
    <source>
        <dbReference type="EMBL" id="TCK04688.1"/>
    </source>
</evidence>
<dbReference type="RefSeq" id="WP_132526632.1">
    <property type="nucleotide sequence ID" value="NZ_SMFV01000003.1"/>
</dbReference>
<feature type="chain" id="PRO_5020279569" evidence="1">
    <location>
        <begin position="18"/>
        <end position="233"/>
    </location>
</feature>
<organism evidence="2 3">
    <name type="scientific">Phorcysia thermohydrogeniphila</name>
    <dbReference type="NCBI Taxonomy" id="936138"/>
    <lineage>
        <taxon>Bacteria</taxon>
        <taxon>Pseudomonadati</taxon>
        <taxon>Aquificota</taxon>
        <taxon>Aquificia</taxon>
        <taxon>Desulfurobacteriales</taxon>
        <taxon>Desulfurobacteriaceae</taxon>
        <taxon>Phorcysia</taxon>
    </lineage>
</organism>
<feature type="signal peptide" evidence="1">
    <location>
        <begin position="1"/>
        <end position="17"/>
    </location>
</feature>
<dbReference type="Pfam" id="PF04338">
    <property type="entry name" value="DUF481"/>
    <property type="match status" value="1"/>
</dbReference>
<proteinExistence type="predicted"/>
<sequence length="233" mass="26757">MRKFLAILLFFPLTAFGETETNQVSVSYTDTSGNTDTKTLSISYSFEKDCQSLRFYSDGSYLYKTDSGEETANKLTLNGRVEMNLSEKILFYFSSFLYADPFSGYDYRIGLGPGVGYQLIDGEDESLKLFSGFNYTYNNYTDGTVNSYSLWEAKLEYKNRLLEDLLFLQKLSYQISLEDGDDYFVHSETSFQVPVTEKLALGLSYVLDYQNLLPDDAEKHTDKTFLTSVIYRF</sequence>
<accession>A0A4R1GAE1</accession>
<protein>
    <submittedName>
        <fullName evidence="2">Putative salt-induced outer membrane protein</fullName>
    </submittedName>
</protein>
<evidence type="ECO:0000256" key="1">
    <source>
        <dbReference type="SAM" id="SignalP"/>
    </source>
</evidence>
<dbReference type="AlphaFoldDB" id="A0A4R1GAE1"/>
<dbReference type="Proteomes" id="UP000295777">
    <property type="component" value="Unassembled WGS sequence"/>
</dbReference>
<keyword evidence="1" id="KW-0732">Signal</keyword>
<dbReference type="EMBL" id="SMFV01000003">
    <property type="protein sequence ID" value="TCK04688.1"/>
    <property type="molecule type" value="Genomic_DNA"/>
</dbReference>